<reference evidence="1 2" key="1">
    <citation type="submission" date="2016-11" db="EMBL/GenBank/DDBJ databases">
        <authorList>
            <person name="Jaros S."/>
            <person name="Januszkiewicz K."/>
            <person name="Wedrychowicz H."/>
        </authorList>
    </citation>
    <scope>NUCLEOTIDE SEQUENCE [LARGE SCALE GENOMIC DNA]</scope>
    <source>
        <strain evidence="1 2">GAS499</strain>
    </source>
</reference>
<accession>A0A1M6ZJ71</accession>
<evidence type="ECO:0000313" key="2">
    <source>
        <dbReference type="Proteomes" id="UP000189935"/>
    </source>
</evidence>
<dbReference type="Proteomes" id="UP000189935">
    <property type="component" value="Chromosome I"/>
</dbReference>
<dbReference type="AlphaFoldDB" id="A0A1M6ZJ71"/>
<evidence type="ECO:0000313" key="1">
    <source>
        <dbReference type="EMBL" id="SHL30548.1"/>
    </source>
</evidence>
<name>A0A1M6ZJ71_9BRAD</name>
<proteinExistence type="predicted"/>
<gene>
    <name evidence="1" type="ORF">SAMN05444159_5570</name>
</gene>
<organism evidence="1 2">
    <name type="scientific">Bradyrhizobium lablabi</name>
    <dbReference type="NCBI Taxonomy" id="722472"/>
    <lineage>
        <taxon>Bacteria</taxon>
        <taxon>Pseudomonadati</taxon>
        <taxon>Pseudomonadota</taxon>
        <taxon>Alphaproteobacteria</taxon>
        <taxon>Hyphomicrobiales</taxon>
        <taxon>Nitrobacteraceae</taxon>
        <taxon>Bradyrhizobium</taxon>
    </lineage>
</organism>
<dbReference type="EMBL" id="LT670844">
    <property type="protein sequence ID" value="SHL30548.1"/>
    <property type="molecule type" value="Genomic_DNA"/>
</dbReference>
<protein>
    <submittedName>
        <fullName evidence="1">Uncharacterized protein</fullName>
    </submittedName>
</protein>
<sequence>MLAEKFFLLLETIRSRSHPDGSPIVVSTSRHVPIKLPSGNGKQA</sequence>